<evidence type="ECO:0000313" key="4">
    <source>
        <dbReference type="EMBL" id="CAI7998371.1"/>
    </source>
</evidence>
<keyword evidence="1" id="KW-0223">Dioxygenase</keyword>
<accession>A0AA35R092</accession>
<dbReference type="InterPro" id="IPR011051">
    <property type="entry name" value="RmlC_Cupin_sf"/>
</dbReference>
<feature type="domain" description="Cupin type-2" evidence="3">
    <location>
        <begin position="94"/>
        <end position="161"/>
    </location>
</feature>
<dbReference type="Proteomes" id="UP001174909">
    <property type="component" value="Unassembled WGS sequence"/>
</dbReference>
<dbReference type="PANTHER" id="PTHR41517:SF1">
    <property type="entry name" value="CUPIN"/>
    <property type="match status" value="1"/>
</dbReference>
<dbReference type="Pfam" id="PF07883">
    <property type="entry name" value="Cupin_2"/>
    <property type="match status" value="1"/>
</dbReference>
<dbReference type="AlphaFoldDB" id="A0AA35R092"/>
<dbReference type="SUPFAM" id="SSF51182">
    <property type="entry name" value="RmlC-like cupins"/>
    <property type="match status" value="1"/>
</dbReference>
<evidence type="ECO:0000313" key="5">
    <source>
        <dbReference type="Proteomes" id="UP001174909"/>
    </source>
</evidence>
<keyword evidence="5" id="KW-1185">Reference proteome</keyword>
<proteinExistence type="predicted"/>
<keyword evidence="2" id="KW-0560">Oxidoreductase</keyword>
<evidence type="ECO:0000256" key="2">
    <source>
        <dbReference type="ARBA" id="ARBA00023002"/>
    </source>
</evidence>
<dbReference type="InterPro" id="IPR014710">
    <property type="entry name" value="RmlC-like_jellyroll"/>
</dbReference>
<dbReference type="GO" id="GO:0051213">
    <property type="term" value="F:dioxygenase activity"/>
    <property type="evidence" value="ECO:0007669"/>
    <property type="project" value="UniProtKB-KW"/>
</dbReference>
<dbReference type="InterPro" id="IPR013096">
    <property type="entry name" value="Cupin_2"/>
</dbReference>
<dbReference type="CDD" id="cd02216">
    <property type="entry name" value="cupin_GDO-like_N"/>
    <property type="match status" value="1"/>
</dbReference>
<protein>
    <submittedName>
        <fullName evidence="4">Gentisate 1,2-dioxygenase</fullName>
    </submittedName>
</protein>
<sequence>MLSSSGATAETLDRFYEDLCGYSTSPLWLVQEEALVAEPRSKALPFLWRWRDLQPQALRAGDLIGTADAERRVLMLLNPGLNRMATTNSMFAGLQIVMPGEAARAHRHTPAALRFIIDSQGGSTTVNGDRIPMYPGDLVLTPNWTWHDHANDTDDPIIWLDGLDIPLVHMLEAVYYEPYPEDVQPVTEPTDSSLTRYGAGTLRPSWETSGAAHSPLMHYPWQQTWETLQRLAPPRLTAAPMTA</sequence>
<reference evidence="4" key="1">
    <citation type="submission" date="2023-03" db="EMBL/GenBank/DDBJ databases">
        <authorList>
            <person name="Steffen K."/>
            <person name="Cardenas P."/>
        </authorList>
    </citation>
    <scope>NUCLEOTIDE SEQUENCE</scope>
</reference>
<comment type="caution">
    <text evidence="4">The sequence shown here is derived from an EMBL/GenBank/DDBJ whole genome shotgun (WGS) entry which is preliminary data.</text>
</comment>
<evidence type="ECO:0000259" key="3">
    <source>
        <dbReference type="Pfam" id="PF07883"/>
    </source>
</evidence>
<dbReference type="InterPro" id="IPR047183">
    <property type="entry name" value="GDO-like"/>
</dbReference>
<dbReference type="EMBL" id="CASHTH010000348">
    <property type="protein sequence ID" value="CAI7998371.1"/>
    <property type="molecule type" value="Genomic_DNA"/>
</dbReference>
<dbReference type="PANTHER" id="PTHR41517">
    <property type="entry name" value="1,2-DIOXYGENASE PROTEIN-RELATED"/>
    <property type="match status" value="1"/>
</dbReference>
<dbReference type="Gene3D" id="2.60.120.10">
    <property type="entry name" value="Jelly Rolls"/>
    <property type="match status" value="1"/>
</dbReference>
<name>A0AA35R092_GEOBA</name>
<gene>
    <name evidence="4" type="ORF">GBAR_LOCUS2417</name>
</gene>
<organism evidence="4 5">
    <name type="scientific">Geodia barretti</name>
    <name type="common">Barrett's horny sponge</name>
    <dbReference type="NCBI Taxonomy" id="519541"/>
    <lineage>
        <taxon>Eukaryota</taxon>
        <taxon>Metazoa</taxon>
        <taxon>Porifera</taxon>
        <taxon>Demospongiae</taxon>
        <taxon>Heteroscleromorpha</taxon>
        <taxon>Tetractinellida</taxon>
        <taxon>Astrophorina</taxon>
        <taxon>Geodiidae</taxon>
        <taxon>Geodia</taxon>
    </lineage>
</organism>
<evidence type="ECO:0000256" key="1">
    <source>
        <dbReference type="ARBA" id="ARBA00022964"/>
    </source>
</evidence>